<feature type="domain" description="Aldehyde ferredoxin oxidoreductase N-terminal" evidence="9">
    <location>
        <begin position="8"/>
        <end position="234"/>
    </location>
</feature>
<dbReference type="Gene3D" id="1.10.569.10">
    <property type="entry name" value="Aldehyde Ferredoxin Oxidoreductase Protein, subunit A, domain 2"/>
    <property type="match status" value="1"/>
</dbReference>
<name>A0A6N7RN73_9ACTN</name>
<dbReference type="Pfam" id="PF01314">
    <property type="entry name" value="AFOR_C"/>
    <property type="match status" value="1"/>
</dbReference>
<dbReference type="InterPro" id="IPR013983">
    <property type="entry name" value="Ald_Fedxn_OxRdtase_N"/>
</dbReference>
<comment type="caution">
    <text evidence="10">The sequence shown here is derived from an EMBL/GenBank/DDBJ whole genome shotgun (WGS) entry which is preliminary data.</text>
</comment>
<dbReference type="GO" id="GO:0051539">
    <property type="term" value="F:4 iron, 4 sulfur cluster binding"/>
    <property type="evidence" value="ECO:0007669"/>
    <property type="project" value="UniProtKB-KW"/>
</dbReference>
<dbReference type="GO" id="GO:0046872">
    <property type="term" value="F:metal ion binding"/>
    <property type="evidence" value="ECO:0007669"/>
    <property type="project" value="UniProtKB-KW"/>
</dbReference>
<comment type="similarity">
    <text evidence="2">Belongs to the AOR/FOR family.</text>
</comment>
<evidence type="ECO:0000256" key="3">
    <source>
        <dbReference type="ARBA" id="ARBA00022485"/>
    </source>
</evidence>
<evidence type="ECO:0000313" key="10">
    <source>
        <dbReference type="EMBL" id="MRX82709.1"/>
    </source>
</evidence>
<dbReference type="GO" id="GO:0009055">
    <property type="term" value="F:electron transfer activity"/>
    <property type="evidence" value="ECO:0007669"/>
    <property type="project" value="InterPro"/>
</dbReference>
<accession>A0A6N7RN73</accession>
<dbReference type="SMART" id="SM00790">
    <property type="entry name" value="AFOR_N"/>
    <property type="match status" value="1"/>
</dbReference>
<dbReference type="InterPro" id="IPR001203">
    <property type="entry name" value="OxRdtase_Ald_Fedxn_C"/>
</dbReference>
<evidence type="ECO:0000256" key="5">
    <source>
        <dbReference type="ARBA" id="ARBA00023002"/>
    </source>
</evidence>
<dbReference type="InterPro" id="IPR036021">
    <property type="entry name" value="Tungsten_al_ferr_oxy-like_C"/>
</dbReference>
<comment type="cofactor">
    <cofactor evidence="1">
        <name>[4Fe-4S] cluster</name>
        <dbReference type="ChEBI" id="CHEBI:49883"/>
    </cofactor>
</comment>
<dbReference type="InterPro" id="IPR013985">
    <property type="entry name" value="Ald_Fedxn_OxRdtase_dom3"/>
</dbReference>
<dbReference type="Gene3D" id="1.10.599.10">
    <property type="entry name" value="Aldehyde Ferredoxin Oxidoreductase Protein, subunit A, domain 3"/>
    <property type="match status" value="1"/>
</dbReference>
<sequence length="684" mass="76157">MGDTLFGYAGKILVLDLTIESSEIIDSAPYLEEWIGGHGLASKLFWDYCTDKTVEAFDPKNVIVIASNVFAGTLAPAGAGRIEMTGIGSYSNPEWYSRSSMGGRVGGMMKAAGFDAVVVQGKAEKPVWVSVVNGAAEIKSAESLWGKDTWETQTAIWDDITHNTPTGDWFELTKSRDGGRSANRPAVMAIGPAGENLARIGTVQHDAAHASGQSGFGGVWGSKNLKAIGFLGTNSVAIADPGALMSIRLEVQEKLGYNVDNPKYQAPEKGIGYYNTFVHNPYGNDPNVASRPDGCQGCFRNCRNTYADHEGNSGMLCTAGYYYTASGKDLDRRKTTSLLNQLGINGYEADMPTYLYNLYKMGVMGKGKEIDTDLPFEQYNKFDFIDTLLHRMANREEIGDDLAEGLSRAAERWGRWEEDSASILKRPNWGYAEHYDPRLEVEWSYGSILGERDVLEHGINWPLHHAGTMPMLIGETPPWSAEELVNQIVKANGLNDPMCYNYSAEGIYADPKLKACSWLRHYSRFWSNSTGLCDWMWPNFINFANWNPDDFAGMSPDVEVAMFKAVTGRDLSYEESLEHGRKFYMIDRAIWVLQGREREAEQFAEYVYEQPTDTPYGLPTYEDGTWQWSTCLGRTLDRDKFEDAKTRLYALEGWNEKGYPMKNELEGFGLSDVAQALDAVGKLG</sequence>
<keyword evidence="7" id="KW-0411">Iron-sulfur</keyword>
<dbReference type="InterPro" id="IPR013984">
    <property type="entry name" value="Ald_Fedxn_OxRdtase_dom2"/>
</dbReference>
<keyword evidence="4" id="KW-0479">Metal-binding</keyword>
<evidence type="ECO:0000256" key="1">
    <source>
        <dbReference type="ARBA" id="ARBA00001966"/>
    </source>
</evidence>
<dbReference type="AlphaFoldDB" id="A0A6N7RN73"/>
<dbReference type="RefSeq" id="WP_154333555.1">
    <property type="nucleotide sequence ID" value="NZ_VTFY01000007.1"/>
</dbReference>
<organism evidence="10 11">
    <name type="scientific">Eggerthella guodeyinii</name>
    <dbReference type="NCBI Taxonomy" id="2690837"/>
    <lineage>
        <taxon>Bacteria</taxon>
        <taxon>Bacillati</taxon>
        <taxon>Actinomycetota</taxon>
        <taxon>Coriobacteriia</taxon>
        <taxon>Eggerthellales</taxon>
        <taxon>Eggerthellaceae</taxon>
        <taxon>Eggerthella</taxon>
    </lineage>
</organism>
<dbReference type="PANTHER" id="PTHR30038:SF0">
    <property type="entry name" value="TUNGSTEN-CONTAINING ALDEHYDE FERREDOXIN OXIDOREDUCTASE"/>
    <property type="match status" value="1"/>
</dbReference>
<keyword evidence="5" id="KW-0560">Oxidoreductase</keyword>
<evidence type="ECO:0000256" key="4">
    <source>
        <dbReference type="ARBA" id="ARBA00022723"/>
    </source>
</evidence>
<dbReference type="EMBL" id="VTFY01000007">
    <property type="protein sequence ID" value="MRX82709.1"/>
    <property type="molecule type" value="Genomic_DNA"/>
</dbReference>
<dbReference type="InterPro" id="IPR051919">
    <property type="entry name" value="W-dependent_AOR"/>
</dbReference>
<dbReference type="PANTHER" id="PTHR30038">
    <property type="entry name" value="ALDEHYDE FERREDOXIN OXIDOREDUCTASE"/>
    <property type="match status" value="1"/>
</dbReference>
<dbReference type="Proteomes" id="UP000438093">
    <property type="component" value="Unassembled WGS sequence"/>
</dbReference>
<evidence type="ECO:0000256" key="6">
    <source>
        <dbReference type="ARBA" id="ARBA00023004"/>
    </source>
</evidence>
<gene>
    <name evidence="10" type="ORF">GJG86_09425</name>
</gene>
<keyword evidence="3" id="KW-0004">4Fe-4S</keyword>
<reference evidence="11" key="1">
    <citation type="submission" date="2019-08" db="EMBL/GenBank/DDBJ databases">
        <title>Arthrobacter sp. nov., isolated from plateau pika and Tibetan wild ass.</title>
        <authorList>
            <person name="Ge Y."/>
        </authorList>
    </citation>
    <scope>NUCLEOTIDE SEQUENCE [LARGE SCALE GENOMIC DNA]</scope>
    <source>
        <strain evidence="11">HF-4214</strain>
    </source>
</reference>
<proteinExistence type="inferred from homology"/>
<dbReference type="Pfam" id="PF02730">
    <property type="entry name" value="AFOR_N"/>
    <property type="match status" value="1"/>
</dbReference>
<dbReference type="GO" id="GO:0016625">
    <property type="term" value="F:oxidoreductase activity, acting on the aldehyde or oxo group of donors, iron-sulfur protein as acceptor"/>
    <property type="evidence" value="ECO:0007669"/>
    <property type="project" value="InterPro"/>
</dbReference>
<evidence type="ECO:0000259" key="9">
    <source>
        <dbReference type="SMART" id="SM00790"/>
    </source>
</evidence>
<evidence type="ECO:0000256" key="7">
    <source>
        <dbReference type="ARBA" id="ARBA00023014"/>
    </source>
</evidence>
<keyword evidence="11" id="KW-1185">Reference proteome</keyword>
<evidence type="ECO:0000313" key="11">
    <source>
        <dbReference type="Proteomes" id="UP000438093"/>
    </source>
</evidence>
<comment type="cofactor">
    <cofactor evidence="8">
        <name>tungstopterin</name>
        <dbReference type="ChEBI" id="CHEBI:30402"/>
    </cofactor>
</comment>
<evidence type="ECO:0000256" key="8">
    <source>
        <dbReference type="ARBA" id="ARBA00049934"/>
    </source>
</evidence>
<dbReference type="SUPFAM" id="SSF48310">
    <property type="entry name" value="Aldehyde ferredoxin oxidoreductase, C-terminal domains"/>
    <property type="match status" value="1"/>
</dbReference>
<keyword evidence="6" id="KW-0408">Iron</keyword>
<dbReference type="InterPro" id="IPR036503">
    <property type="entry name" value="Ald_Fedxn_OxRdtase_N_sf"/>
</dbReference>
<dbReference type="Gene3D" id="3.60.9.10">
    <property type="entry name" value="Aldehyde ferredoxin oxidoreductase, N-terminal domain"/>
    <property type="match status" value="1"/>
</dbReference>
<protein>
    <submittedName>
        <fullName evidence="10">Aldehyde:ferredoxin oxidoreductase</fullName>
    </submittedName>
</protein>
<dbReference type="SUPFAM" id="SSF56228">
    <property type="entry name" value="Aldehyde ferredoxin oxidoreductase, N-terminal domain"/>
    <property type="match status" value="1"/>
</dbReference>
<evidence type="ECO:0000256" key="2">
    <source>
        <dbReference type="ARBA" id="ARBA00011032"/>
    </source>
</evidence>